<dbReference type="PANTHER" id="PTHR22807:SF61">
    <property type="entry name" value="NOL1_NOP2_SUN FAMILY PROTEIN _ ANTITERMINATION NUSB DOMAIN-CONTAINING PROTEIN"/>
    <property type="match status" value="1"/>
</dbReference>
<dbReference type="SUPFAM" id="SSF48013">
    <property type="entry name" value="NusB-like"/>
    <property type="match status" value="1"/>
</dbReference>
<dbReference type="Pfam" id="PF22458">
    <property type="entry name" value="RsmF-B_ferredox"/>
    <property type="match status" value="1"/>
</dbReference>
<proteinExistence type="inferred from homology"/>
<evidence type="ECO:0000256" key="12">
    <source>
        <dbReference type="ARBA" id="ARBA00031088"/>
    </source>
</evidence>
<keyword evidence="10 14" id="KW-0694">RNA-binding</keyword>
<dbReference type="EC" id="2.1.1.176" evidence="4"/>
<dbReference type="FunFam" id="3.40.50.150:FF:000022">
    <property type="entry name" value="Ribosomal RNA small subunit methyltransferase B"/>
    <property type="match status" value="1"/>
</dbReference>
<organism evidence="16">
    <name type="scientific">Neisseria leonii</name>
    <dbReference type="NCBI Taxonomy" id="2995413"/>
    <lineage>
        <taxon>Bacteria</taxon>
        <taxon>Pseudomonadati</taxon>
        <taxon>Pseudomonadota</taxon>
        <taxon>Betaproteobacteria</taxon>
        <taxon>Neisseriales</taxon>
        <taxon>Neisseriaceae</taxon>
        <taxon>Neisseria</taxon>
    </lineage>
</organism>
<reference evidence="17" key="2">
    <citation type="submission" date="2024-02" db="EMBL/GenBank/DDBJ databases">
        <title>Neisseria leonii sp. nov.</title>
        <authorList>
            <person name="Boutroux M."/>
            <person name="Favre-Rochex S."/>
            <person name="Gorgette O."/>
            <person name="Touak G."/>
            <person name="Muhle E."/>
            <person name="Chesneau O."/>
            <person name="Clermont D."/>
            <person name="Rahi P."/>
        </authorList>
    </citation>
    <scope>NUCLEOTIDE SEQUENCE</scope>
    <source>
        <strain evidence="17">51.81</strain>
    </source>
</reference>
<dbReference type="InterPro" id="IPR006027">
    <property type="entry name" value="NusB_RsmB_TIM44"/>
</dbReference>
<feature type="binding site" evidence="14">
    <location>
        <begin position="251"/>
        <end position="257"/>
    </location>
    <ligand>
        <name>S-adenosyl-L-methionine</name>
        <dbReference type="ChEBI" id="CHEBI:59789"/>
    </ligand>
</feature>
<comment type="subcellular location">
    <subcellularLocation>
        <location evidence="2">Cytoplasm</location>
    </subcellularLocation>
</comment>
<dbReference type="GO" id="GO:0003723">
    <property type="term" value="F:RNA binding"/>
    <property type="evidence" value="ECO:0007669"/>
    <property type="project" value="UniProtKB-UniRule"/>
</dbReference>
<evidence type="ECO:0000256" key="1">
    <source>
        <dbReference type="ARBA" id="ARBA00002724"/>
    </source>
</evidence>
<evidence type="ECO:0000256" key="5">
    <source>
        <dbReference type="ARBA" id="ARBA00022490"/>
    </source>
</evidence>
<dbReference type="NCBIfam" id="TIGR00563">
    <property type="entry name" value="rsmB"/>
    <property type="match status" value="1"/>
</dbReference>
<feature type="binding site" evidence="14">
    <location>
        <position position="301"/>
    </location>
    <ligand>
        <name>S-adenosyl-L-methionine</name>
        <dbReference type="ChEBI" id="CHEBI:59789"/>
    </ligand>
</feature>
<dbReference type="PANTHER" id="PTHR22807">
    <property type="entry name" value="NOP2 YEAST -RELATED NOL1/NOP2/FMU SUN DOMAIN-CONTAINING"/>
    <property type="match status" value="1"/>
</dbReference>
<dbReference type="InterPro" id="IPR035926">
    <property type="entry name" value="NusB-like_sf"/>
</dbReference>
<evidence type="ECO:0000259" key="15">
    <source>
        <dbReference type="PROSITE" id="PS51686"/>
    </source>
</evidence>
<comment type="similarity">
    <text evidence="3 14">Belongs to the class I-like SAM-binding methyltransferase superfamily. RsmB/NOP family.</text>
</comment>
<evidence type="ECO:0000256" key="4">
    <source>
        <dbReference type="ARBA" id="ARBA00012140"/>
    </source>
</evidence>
<dbReference type="InterPro" id="IPR049560">
    <property type="entry name" value="MeTrfase_RsmB-F_NOP2_cat"/>
</dbReference>
<evidence type="ECO:0000313" key="17">
    <source>
        <dbReference type="EMBL" id="WWY02381.1"/>
    </source>
</evidence>
<evidence type="ECO:0000256" key="7">
    <source>
        <dbReference type="ARBA" id="ARBA00022603"/>
    </source>
</evidence>
<evidence type="ECO:0000313" key="18">
    <source>
        <dbReference type="Proteomes" id="UP001149607"/>
    </source>
</evidence>
<evidence type="ECO:0000313" key="16">
    <source>
        <dbReference type="EMBL" id="MDD9327888.1"/>
    </source>
</evidence>
<comment type="catalytic activity">
    <reaction evidence="13">
        <text>cytidine(967) in 16S rRNA + S-adenosyl-L-methionine = 5-methylcytidine(967) in 16S rRNA + S-adenosyl-L-homocysteine + H(+)</text>
        <dbReference type="Rhea" id="RHEA:42748"/>
        <dbReference type="Rhea" id="RHEA-COMP:10219"/>
        <dbReference type="Rhea" id="RHEA-COMP:10220"/>
        <dbReference type="ChEBI" id="CHEBI:15378"/>
        <dbReference type="ChEBI" id="CHEBI:57856"/>
        <dbReference type="ChEBI" id="CHEBI:59789"/>
        <dbReference type="ChEBI" id="CHEBI:74483"/>
        <dbReference type="ChEBI" id="CHEBI:82748"/>
        <dbReference type="EC" id="2.1.1.176"/>
    </reaction>
</comment>
<keyword evidence="8 14" id="KW-0808">Transferase</keyword>
<dbReference type="InterPro" id="IPR054728">
    <property type="entry name" value="RsmB-like_ferredoxin"/>
</dbReference>
<dbReference type="Pfam" id="PF01029">
    <property type="entry name" value="NusB"/>
    <property type="match status" value="1"/>
</dbReference>
<comment type="function">
    <text evidence="1">Specifically methylates the cytosine at position 967 (m5C967) of 16S rRNA.</text>
</comment>
<dbReference type="GO" id="GO:0006355">
    <property type="term" value="P:regulation of DNA-templated transcription"/>
    <property type="evidence" value="ECO:0007669"/>
    <property type="project" value="InterPro"/>
</dbReference>
<evidence type="ECO:0000256" key="6">
    <source>
        <dbReference type="ARBA" id="ARBA00022552"/>
    </source>
</evidence>
<feature type="domain" description="SAM-dependent MTase RsmB/NOP-type" evidence="15">
    <location>
        <begin position="163"/>
        <end position="419"/>
    </location>
</feature>
<feature type="binding site" evidence="14">
    <location>
        <position position="273"/>
    </location>
    <ligand>
        <name>S-adenosyl-L-methionine</name>
        <dbReference type="ChEBI" id="CHEBI:59789"/>
    </ligand>
</feature>
<evidence type="ECO:0000256" key="9">
    <source>
        <dbReference type="ARBA" id="ARBA00022691"/>
    </source>
</evidence>
<dbReference type="PRINTS" id="PR02008">
    <property type="entry name" value="RCMTFAMILY"/>
</dbReference>
<keyword evidence="6" id="KW-0698">rRNA processing</keyword>
<dbReference type="Gene3D" id="3.40.50.150">
    <property type="entry name" value="Vaccinia Virus protein VP39"/>
    <property type="match status" value="1"/>
</dbReference>
<dbReference type="EMBL" id="CP146598">
    <property type="protein sequence ID" value="WWY02381.1"/>
    <property type="molecule type" value="Genomic_DNA"/>
</dbReference>
<dbReference type="NCBIfam" id="NF008149">
    <property type="entry name" value="PRK10901.1"/>
    <property type="match status" value="1"/>
</dbReference>
<dbReference type="GO" id="GO:0005737">
    <property type="term" value="C:cytoplasm"/>
    <property type="evidence" value="ECO:0007669"/>
    <property type="project" value="UniProtKB-SubCell"/>
</dbReference>
<dbReference type="Gene3D" id="1.10.287.730">
    <property type="entry name" value="Helix hairpin bin"/>
    <property type="match status" value="1"/>
</dbReference>
<evidence type="ECO:0000256" key="3">
    <source>
        <dbReference type="ARBA" id="ARBA00007494"/>
    </source>
</evidence>
<evidence type="ECO:0000256" key="8">
    <source>
        <dbReference type="ARBA" id="ARBA00022679"/>
    </source>
</evidence>
<dbReference type="CDD" id="cd02440">
    <property type="entry name" value="AdoMet_MTases"/>
    <property type="match status" value="1"/>
</dbReference>
<evidence type="ECO:0000256" key="10">
    <source>
        <dbReference type="ARBA" id="ARBA00022884"/>
    </source>
</evidence>
<name>A0A9X4E1R1_9NEIS</name>
<dbReference type="PROSITE" id="PS51686">
    <property type="entry name" value="SAM_MT_RSMB_NOP"/>
    <property type="match status" value="1"/>
</dbReference>
<dbReference type="AlphaFoldDB" id="A0A9X4E1R1"/>
<accession>A0A9X4E1R1</accession>
<dbReference type="InterPro" id="IPR029063">
    <property type="entry name" value="SAM-dependent_MTases_sf"/>
</dbReference>
<dbReference type="InterPro" id="IPR023267">
    <property type="entry name" value="RCMT"/>
</dbReference>
<dbReference type="Gene3D" id="1.10.940.10">
    <property type="entry name" value="NusB-like"/>
    <property type="match status" value="1"/>
</dbReference>
<dbReference type="InterPro" id="IPR004573">
    <property type="entry name" value="rRNA_ssu_MeTfrase_B"/>
</dbReference>
<dbReference type="InterPro" id="IPR001678">
    <property type="entry name" value="MeTrfase_RsmB-F_NOP2_dom"/>
</dbReference>
<reference evidence="16" key="1">
    <citation type="submission" date="2022-10" db="EMBL/GenBank/DDBJ databases">
        <authorList>
            <person name="Boutroux M."/>
        </authorList>
    </citation>
    <scope>NUCLEOTIDE SEQUENCE</scope>
    <source>
        <strain evidence="16">51.81</strain>
    </source>
</reference>
<keyword evidence="5" id="KW-0963">Cytoplasm</keyword>
<evidence type="ECO:0000256" key="11">
    <source>
        <dbReference type="ARBA" id="ARBA00030399"/>
    </source>
</evidence>
<dbReference type="PROSITE" id="PS01153">
    <property type="entry name" value="NOL1_NOP2_SUN"/>
    <property type="match status" value="1"/>
</dbReference>
<dbReference type="Pfam" id="PF01189">
    <property type="entry name" value="Methyltr_RsmB-F"/>
    <property type="match status" value="1"/>
</dbReference>
<gene>
    <name evidence="16" type="primary">rsmB</name>
    <name evidence="16" type="ORF">ORY91_001302</name>
    <name evidence="17" type="ORF">V9W64_06530</name>
</gene>
<evidence type="ECO:0000256" key="14">
    <source>
        <dbReference type="PROSITE-ProRule" id="PRU01023"/>
    </source>
</evidence>
<feature type="active site" description="Nucleophile" evidence="14">
    <location>
        <position position="373"/>
    </location>
</feature>
<dbReference type="EMBL" id="JAPQFL010000003">
    <property type="protein sequence ID" value="MDD9327888.1"/>
    <property type="molecule type" value="Genomic_DNA"/>
</dbReference>
<dbReference type="SUPFAM" id="SSF53335">
    <property type="entry name" value="S-adenosyl-L-methionine-dependent methyltransferases"/>
    <property type="match status" value="1"/>
</dbReference>
<dbReference type="Gene3D" id="3.30.70.1170">
    <property type="entry name" value="Sun protein, domain 3"/>
    <property type="match status" value="1"/>
</dbReference>
<dbReference type="GO" id="GO:0008649">
    <property type="term" value="F:rRNA methyltransferase activity"/>
    <property type="evidence" value="ECO:0007669"/>
    <property type="project" value="InterPro"/>
</dbReference>
<sequence length="419" mass="46026">MSMARAQQLAADAVAAVSDGRNLQDILVQIRAHHPDLSAQENGTLQDLAYGTLRYLGSLRAMLGRLLTKPIGQRDLESLLLVALYQLNHTRNAPHAVVNEAVQAAGRIGRGQFRAFANAVLRRFLREKDKLNAQLRHDAARHNFPQWWLDYLAQAYPKHWHNIVAAANGRPPLTLRINRRRSSADDYLTLLAQNGIAAEKLGDDAVKLEQALPVAQIPGFSDGLVSVQDFGAQQAAALIAPQAGERILDACAAPGGKTGHLLETADCHVVALDIDAARLARVHDNLNRLNVSDRAELHCADAQDTAAWYDGEPFDAVLADVPCTASGTVKRNPDIKWLRRPNDAAKTARQQEAMLDSLWSVLKSGGRMLLATCSIFHEENHGQLQKFLARHADAECTESHTLLPNANQDGFYYALIRKN</sequence>
<dbReference type="Proteomes" id="UP001149607">
    <property type="component" value="Chromosome"/>
</dbReference>
<protein>
    <recommendedName>
        <fullName evidence="4">16S rRNA (cytosine(967)-C(5))-methyltransferase</fullName>
        <ecNumber evidence="4">2.1.1.176</ecNumber>
    </recommendedName>
    <alternativeName>
        <fullName evidence="11">16S rRNA m5C967 methyltransferase</fullName>
    </alternativeName>
    <alternativeName>
        <fullName evidence="12">rRNA (cytosine-C(5)-)-methyltransferase RsmB</fullName>
    </alternativeName>
</protein>
<keyword evidence="18" id="KW-1185">Reference proteome</keyword>
<evidence type="ECO:0000256" key="2">
    <source>
        <dbReference type="ARBA" id="ARBA00004496"/>
    </source>
</evidence>
<evidence type="ECO:0000256" key="13">
    <source>
        <dbReference type="ARBA" id="ARBA00047283"/>
    </source>
</evidence>
<keyword evidence="7 14" id="KW-0489">Methyltransferase</keyword>
<dbReference type="InterPro" id="IPR018314">
    <property type="entry name" value="RsmB/NOL1/NOP2-like_CS"/>
</dbReference>
<keyword evidence="9 14" id="KW-0949">S-adenosyl-L-methionine</keyword>
<feature type="binding site" evidence="14">
    <location>
        <position position="320"/>
    </location>
    <ligand>
        <name>S-adenosyl-L-methionine</name>
        <dbReference type="ChEBI" id="CHEBI:59789"/>
    </ligand>
</feature>
<dbReference type="RefSeq" id="WP_274571705.1">
    <property type="nucleotide sequence ID" value="NZ_CP145606.1"/>
</dbReference>